<feature type="compositionally biased region" description="Basic and acidic residues" evidence="4">
    <location>
        <begin position="149"/>
        <end position="173"/>
    </location>
</feature>
<proteinExistence type="predicted"/>
<feature type="region of interest" description="Disordered" evidence="4">
    <location>
        <begin position="1"/>
        <end position="337"/>
    </location>
</feature>
<dbReference type="GO" id="GO:0006397">
    <property type="term" value="P:mRNA processing"/>
    <property type="evidence" value="ECO:0007669"/>
    <property type="project" value="UniProtKB-KW"/>
</dbReference>
<feature type="compositionally biased region" description="Basic and acidic residues" evidence="4">
    <location>
        <begin position="194"/>
        <end position="227"/>
    </location>
</feature>
<organism evidence="5">
    <name type="scientific">Salvia splendens</name>
    <name type="common">Scarlet sage</name>
    <dbReference type="NCBI Taxonomy" id="180675"/>
    <lineage>
        <taxon>Eukaryota</taxon>
        <taxon>Viridiplantae</taxon>
        <taxon>Streptophyta</taxon>
        <taxon>Embryophyta</taxon>
        <taxon>Tracheophyta</taxon>
        <taxon>Spermatophyta</taxon>
        <taxon>Magnoliopsida</taxon>
        <taxon>eudicotyledons</taxon>
        <taxon>Gunneridae</taxon>
        <taxon>Pentapetalae</taxon>
        <taxon>asterids</taxon>
        <taxon>lamiids</taxon>
        <taxon>Lamiales</taxon>
        <taxon>Lamiaceae</taxon>
        <taxon>Nepetoideae</taxon>
        <taxon>Mentheae</taxon>
        <taxon>Salviinae</taxon>
        <taxon>Salvia</taxon>
        <taxon>Salvia subgen. Calosphace</taxon>
        <taxon>core Calosphace</taxon>
    </lineage>
</organism>
<gene>
    <name evidence="5" type="ORF">SASPL_147656</name>
</gene>
<name>A0A8X8WEV4_SALSN</name>
<accession>A0A8X8WEV4</accession>
<keyword evidence="1" id="KW-0507">mRNA processing</keyword>
<feature type="compositionally biased region" description="Basic and acidic residues" evidence="4">
    <location>
        <begin position="1"/>
        <end position="10"/>
    </location>
</feature>
<feature type="compositionally biased region" description="Basic and acidic residues" evidence="4">
    <location>
        <begin position="104"/>
        <end position="140"/>
    </location>
</feature>
<dbReference type="GO" id="GO:0008380">
    <property type="term" value="P:RNA splicing"/>
    <property type="evidence" value="ECO:0007669"/>
    <property type="project" value="UniProtKB-KW"/>
</dbReference>
<keyword evidence="3" id="KW-0508">mRNA splicing</keyword>
<dbReference type="GO" id="GO:0003723">
    <property type="term" value="F:RNA binding"/>
    <property type="evidence" value="ECO:0007669"/>
    <property type="project" value="UniProtKB-KW"/>
</dbReference>
<comment type="caution">
    <text evidence="5">The sequence shown here is derived from an EMBL/GenBank/DDBJ whole genome shotgun (WGS) entry which is preliminary data.</text>
</comment>
<dbReference type="InterPro" id="IPR035979">
    <property type="entry name" value="RBD_domain_sf"/>
</dbReference>
<evidence type="ECO:0000256" key="3">
    <source>
        <dbReference type="ARBA" id="ARBA00023187"/>
    </source>
</evidence>
<feature type="region of interest" description="Disordered" evidence="4">
    <location>
        <begin position="520"/>
        <end position="547"/>
    </location>
</feature>
<dbReference type="AlphaFoldDB" id="A0A8X8WEV4"/>
<dbReference type="Gene3D" id="3.30.70.330">
    <property type="match status" value="1"/>
</dbReference>
<evidence type="ECO:0000256" key="4">
    <source>
        <dbReference type="SAM" id="MobiDB-lite"/>
    </source>
</evidence>
<keyword evidence="6" id="KW-1185">Reference proteome</keyword>
<evidence type="ECO:0000256" key="2">
    <source>
        <dbReference type="ARBA" id="ARBA00022884"/>
    </source>
</evidence>
<sequence>MAGSDSRKEMYGNTNEMPLEDLLDGTLGRTRPMSYDEIMLRRKKKGDAAQQVSSSSEAPGSELAQDNIERASDVPEVHSRIFDDSKPPVESRNINDTVKARSGRKVDTNATRKNEKLVQDNDDRSLYPDAKSKEKGDGILRHSRVDRKRKPDDRIGSDSDNEHKKRNVRDVRQIENLPARGRDKSVKEKKHKHHPEEDKSRGRDNVKMNDSVRKGSEQTRSYLEESRSKRRRSRSKDREKDRGRRSLSQSPKAYKHTLKDKRELAEPSSHSTKDKSGREHSNTDNKWTPSNGSNSHYRRNTNNSSGLGGYSPRKRKTEAAAKTPSPIRRSPEKRAAGWDLQPVEKECDGYINSVQFECYEPKIIILHAVESIQLTQATRPKMRLYIENLPLSASEKDLTECINKRLLSSGVNYVPGTQPCIGSCSLSGFQTVPIFMQTGSSDKSVPDVVSISGIVEDSPHKFNPDDSLSELELEELLEDIRFGMVRSINVAKKTNVVGTMECNEVSNTSAATDAYGFQFANRSRRDEQPSESTSRLRDSEKSEPLDDAPDELMFSVVDECLPNEITAGNNTRDEVCELPLNGEDASFKEPPSQSIHEEFGNQLNNTDTELISNNSSSTSVVNYELQTKPSTEDLKSEEHDAKLQSSLEALEIEERNKSVNVELDMIDRIQLDAPGEGDRNDAFVDPGHIFEPGSVIVEYRRLEAACMAAHCLHGRTFDGRVVTVEYVGHDLHQMRFCR</sequence>
<dbReference type="SUPFAM" id="SSF54928">
    <property type="entry name" value="RNA-binding domain, RBD"/>
    <property type="match status" value="1"/>
</dbReference>
<reference evidence="5" key="1">
    <citation type="submission" date="2018-01" db="EMBL/GenBank/DDBJ databases">
        <authorList>
            <person name="Mao J.F."/>
        </authorList>
    </citation>
    <scope>NUCLEOTIDE SEQUENCE</scope>
    <source>
        <strain evidence="5">Huo1</strain>
        <tissue evidence="5">Leaf</tissue>
    </source>
</reference>
<dbReference type="EMBL" id="PNBA02000018">
    <property type="protein sequence ID" value="KAG6393415.1"/>
    <property type="molecule type" value="Genomic_DNA"/>
</dbReference>
<dbReference type="PANTHER" id="PTHR23139">
    <property type="entry name" value="RNA-BINDING PROTEIN"/>
    <property type="match status" value="1"/>
</dbReference>
<feature type="compositionally biased region" description="Polar residues" evidence="4">
    <location>
        <begin position="284"/>
        <end position="305"/>
    </location>
</feature>
<evidence type="ECO:0000256" key="1">
    <source>
        <dbReference type="ARBA" id="ARBA00022664"/>
    </source>
</evidence>
<feature type="compositionally biased region" description="Basic and acidic residues" evidence="4">
    <location>
        <begin position="67"/>
        <end position="89"/>
    </location>
</feature>
<feature type="compositionally biased region" description="Basic and acidic residues" evidence="4">
    <location>
        <begin position="260"/>
        <end position="283"/>
    </location>
</feature>
<dbReference type="InterPro" id="IPR012677">
    <property type="entry name" value="Nucleotide-bd_a/b_plait_sf"/>
</dbReference>
<feature type="compositionally biased region" description="Basic and acidic residues" evidence="4">
    <location>
        <begin position="523"/>
        <end position="544"/>
    </location>
</feature>
<reference evidence="5" key="2">
    <citation type="submission" date="2020-08" db="EMBL/GenBank/DDBJ databases">
        <title>Plant Genome Project.</title>
        <authorList>
            <person name="Zhang R.-G."/>
        </authorList>
    </citation>
    <scope>NUCLEOTIDE SEQUENCE</scope>
    <source>
        <strain evidence="5">Huo1</strain>
        <tissue evidence="5">Leaf</tissue>
    </source>
</reference>
<evidence type="ECO:0000313" key="5">
    <source>
        <dbReference type="EMBL" id="KAG6393415.1"/>
    </source>
</evidence>
<evidence type="ECO:0000313" key="6">
    <source>
        <dbReference type="Proteomes" id="UP000298416"/>
    </source>
</evidence>
<keyword evidence="2" id="KW-0694">RNA-binding</keyword>
<evidence type="ECO:0008006" key="7">
    <source>
        <dbReference type="Google" id="ProtNLM"/>
    </source>
</evidence>
<protein>
    <recommendedName>
        <fullName evidence="7">Splicing factor U2AF 65 kDa subunit</fullName>
    </recommendedName>
</protein>
<dbReference type="Proteomes" id="UP000298416">
    <property type="component" value="Unassembled WGS sequence"/>
</dbReference>